<dbReference type="PANTHER" id="PTHR47926:SF452">
    <property type="entry name" value="PENTATRICOPEPTIDE REPEAT-CONTAINING PROTEIN"/>
    <property type="match status" value="1"/>
</dbReference>
<accession>A0A8S2A3P4</accession>
<dbReference type="Gene3D" id="1.25.40.10">
    <property type="entry name" value="Tetratricopeptide repeat domain"/>
    <property type="match status" value="4"/>
</dbReference>
<protein>
    <recommendedName>
        <fullName evidence="8">DYW domain-containing protein</fullName>
    </recommendedName>
</protein>
<evidence type="ECO:0000256" key="3">
    <source>
        <dbReference type="ARBA" id="ARBA00022676"/>
    </source>
</evidence>
<gene>
    <name evidence="9" type="ORF">AARE701A_LOCUS10095</name>
</gene>
<dbReference type="AlphaFoldDB" id="A0A8S2A3P4"/>
<feature type="repeat" description="PPR" evidence="6">
    <location>
        <begin position="641"/>
        <end position="671"/>
    </location>
</feature>
<dbReference type="Proteomes" id="UP000682877">
    <property type="component" value="Chromosome 4"/>
</dbReference>
<dbReference type="SUPFAM" id="SSF53756">
    <property type="entry name" value="UDP-Glycosyltransferase/glycogen phosphorylase"/>
    <property type="match status" value="1"/>
</dbReference>
<dbReference type="CDD" id="cd03784">
    <property type="entry name" value="GT1_Gtf-like"/>
    <property type="match status" value="1"/>
</dbReference>
<keyword evidence="4" id="KW-0808">Transferase</keyword>
<comment type="similarity">
    <text evidence="1">Belongs to the PPR family. PCMP-H subfamily.</text>
</comment>
<dbReference type="Gene3D" id="3.40.50.2000">
    <property type="entry name" value="Glycogen Phosphorylase B"/>
    <property type="match status" value="2"/>
</dbReference>
<evidence type="ECO:0000259" key="8">
    <source>
        <dbReference type="Pfam" id="PF14432"/>
    </source>
</evidence>
<dbReference type="NCBIfam" id="TIGR00756">
    <property type="entry name" value="PPR"/>
    <property type="match status" value="7"/>
</dbReference>
<keyword evidence="3" id="KW-0328">Glycosyltransferase</keyword>
<proteinExistence type="inferred from homology"/>
<dbReference type="Pfam" id="PF00201">
    <property type="entry name" value="UDPGT"/>
    <property type="match status" value="1"/>
</dbReference>
<evidence type="ECO:0000256" key="7">
    <source>
        <dbReference type="SAM" id="MobiDB-lite"/>
    </source>
</evidence>
<dbReference type="SUPFAM" id="SSF48452">
    <property type="entry name" value="TPR-like"/>
    <property type="match status" value="1"/>
</dbReference>
<dbReference type="GO" id="GO:0008270">
    <property type="term" value="F:zinc ion binding"/>
    <property type="evidence" value="ECO:0007669"/>
    <property type="project" value="InterPro"/>
</dbReference>
<evidence type="ECO:0000256" key="2">
    <source>
        <dbReference type="ARBA" id="ARBA00009995"/>
    </source>
</evidence>
<evidence type="ECO:0000256" key="5">
    <source>
        <dbReference type="ARBA" id="ARBA00022737"/>
    </source>
</evidence>
<organism evidence="9 10">
    <name type="scientific">Arabidopsis arenosa</name>
    <name type="common">Sand rock-cress</name>
    <name type="synonym">Cardaminopsis arenosa</name>
    <dbReference type="NCBI Taxonomy" id="38785"/>
    <lineage>
        <taxon>Eukaryota</taxon>
        <taxon>Viridiplantae</taxon>
        <taxon>Streptophyta</taxon>
        <taxon>Embryophyta</taxon>
        <taxon>Tracheophyta</taxon>
        <taxon>Spermatophyta</taxon>
        <taxon>Magnoliopsida</taxon>
        <taxon>eudicotyledons</taxon>
        <taxon>Gunneridae</taxon>
        <taxon>Pentapetalae</taxon>
        <taxon>rosids</taxon>
        <taxon>malvids</taxon>
        <taxon>Brassicales</taxon>
        <taxon>Brassicaceae</taxon>
        <taxon>Camelineae</taxon>
        <taxon>Arabidopsis</taxon>
    </lineage>
</organism>
<evidence type="ECO:0000256" key="1">
    <source>
        <dbReference type="ARBA" id="ARBA00006643"/>
    </source>
</evidence>
<dbReference type="InterPro" id="IPR032867">
    <property type="entry name" value="DYW_dom"/>
</dbReference>
<feature type="repeat" description="PPR" evidence="6">
    <location>
        <begin position="875"/>
        <end position="905"/>
    </location>
</feature>
<dbReference type="FunFam" id="3.40.50.2000:FF:000056">
    <property type="entry name" value="Glycosyltransferase"/>
    <property type="match status" value="1"/>
</dbReference>
<dbReference type="PROSITE" id="PS00375">
    <property type="entry name" value="UDPGT"/>
    <property type="match status" value="1"/>
</dbReference>
<feature type="region of interest" description="Disordered" evidence="7">
    <location>
        <begin position="486"/>
        <end position="508"/>
    </location>
</feature>
<dbReference type="PROSITE" id="PS51375">
    <property type="entry name" value="PPR"/>
    <property type="match status" value="6"/>
</dbReference>
<dbReference type="InterPro" id="IPR002213">
    <property type="entry name" value="UDP_glucos_trans"/>
</dbReference>
<evidence type="ECO:0000313" key="10">
    <source>
        <dbReference type="Proteomes" id="UP000682877"/>
    </source>
</evidence>
<dbReference type="Pfam" id="PF14432">
    <property type="entry name" value="DYW_deaminase"/>
    <property type="match status" value="1"/>
</dbReference>
<dbReference type="GO" id="GO:0009451">
    <property type="term" value="P:RNA modification"/>
    <property type="evidence" value="ECO:0007669"/>
    <property type="project" value="InterPro"/>
</dbReference>
<name>A0A8S2A3P4_ARAAE</name>
<dbReference type="InterPro" id="IPR002885">
    <property type="entry name" value="PPR_rpt"/>
</dbReference>
<feature type="repeat" description="PPR" evidence="6">
    <location>
        <begin position="742"/>
        <end position="772"/>
    </location>
</feature>
<feature type="repeat" description="PPR" evidence="6">
    <location>
        <begin position="672"/>
        <end position="706"/>
    </location>
</feature>
<evidence type="ECO:0000256" key="6">
    <source>
        <dbReference type="PROSITE-ProRule" id="PRU00708"/>
    </source>
</evidence>
<keyword evidence="5" id="KW-0677">Repeat</keyword>
<dbReference type="GO" id="GO:0008194">
    <property type="term" value="F:UDP-glycosyltransferase activity"/>
    <property type="evidence" value="ECO:0007669"/>
    <property type="project" value="InterPro"/>
</dbReference>
<feature type="compositionally biased region" description="Polar residues" evidence="7">
    <location>
        <begin position="491"/>
        <end position="502"/>
    </location>
</feature>
<dbReference type="InterPro" id="IPR046960">
    <property type="entry name" value="PPR_At4g14850-like_plant"/>
</dbReference>
<dbReference type="InterPro" id="IPR011990">
    <property type="entry name" value="TPR-like_helical_dom_sf"/>
</dbReference>
<evidence type="ECO:0000256" key="4">
    <source>
        <dbReference type="ARBA" id="ARBA00022679"/>
    </source>
</evidence>
<dbReference type="FunFam" id="1.25.40.10:FF:001809">
    <property type="entry name" value="Pentatricopeptide repeat-containing protein At2g29760, chloroplastic"/>
    <property type="match status" value="1"/>
</dbReference>
<dbReference type="InterPro" id="IPR035595">
    <property type="entry name" value="UDP_glycos_trans_CS"/>
</dbReference>
<feature type="repeat" description="PPR" evidence="6">
    <location>
        <begin position="773"/>
        <end position="807"/>
    </location>
</feature>
<sequence length="1214" mass="135926">MGMQEEAELVIIPFPFSGHILATIELAKRLISQDNPRIHTITILYWGLPFIPQADTIAFLQSLVKNESRIRLVTLPEVQNPPPIELFVEFAESYILEYVKKMIPIVRDGLSTPLSSRDESDSVRVAGLVLDFFCVPMIDVGNEFNLPSYIFLTCSAGFLGMMKYLPERHRKIKSEFNRSSNEELNPIPGFVSSVPTKVLPSGLFMKETYEPWVVLAERFPEAKGILVNSYTSLEPNGFKYFERCPDNYPTVYPIGPILCSNDRPNLDSSERDRIIRWLDDQPESSVVFLCFGSLKNLSATQINEIAQALELVNCKFIWSFRTNPKEYASPYEALPDGFMDRVMDQGLVCGWAPQVEILAHKAVGGFVSHCGWNSILESLGFGVPIATWPMYAEQQLNAFTMVKELGLALEMRLDYVSEDGDIVKADEIAGTIRSLMDGVDVPKSKVKEIAEAGKEAVMDGGSSFVAVKRFIGDLIDGVSLTQPLSLPRHPNFSNPNQPTTNNERSRHTTSLIDRCSSLRQLKQTHGYMIRTGTLSDPYSASKLFAIAALSSFASLEYARKVFDEIPQPNSFTWNTLIRAYASGPDPVRSIWAFLDMVSAENQCYPNKYTFPFLIKAAAEVSLLSLGQSLHGMAIKSAIGSDVFVANSLIHCYFSCGDLDSACKVFTTIKEKDVVSWNSMINGFVQKGSPDKALELFKKMESEDVKASHVTMVGVLSACAKIRDLEFGRRVCSYIEENRVNMNLTLANAMLDMYTKCGSIDDAKRLFDAMEEKDNVTWTTMLDGYAISEDYEAAREVLNSMPKKDIVAWNALISAYEQNGKPNEALLVFHELQLQKNIKLNQITLVSTLSACAQVGALELGRWIHSYIKKNGIKMNFYVTSALIHMYSKCGDLEKAREVFNSVEKRDVFVWSAMIGGLAMHGCGSEAIDMFYKMQEANVKPNGVTFTNVFCACSHTGLVDEAESLFYKMESSYGIVTEDKHYACIVDVLGRSGYLEKAVKFIEAMPIPPSTSVWGALLGACKIHANLSLAEMACTRLLELEPRNDGAHVLLSNIYAKSGKWDNVSELRKHMRVTGLKKEPGCSSIEIDGMIHEFLSGDNAHPMSEKVYGKLHEVMEKLKSNGYEPEMSQVLQIIEEEEVKEQSLNLHSEKLAICYGLISTEAPKAIRVIKNLRVCGDCHSVAKLISQLYNREIIVRDRYRFHHFRNGQCSCNDFW</sequence>
<reference evidence="9" key="1">
    <citation type="submission" date="2021-01" db="EMBL/GenBank/DDBJ databases">
        <authorList>
            <person name="Bezrukov I."/>
        </authorList>
    </citation>
    <scope>NUCLEOTIDE SEQUENCE</scope>
</reference>
<feature type="repeat" description="PPR" evidence="6">
    <location>
        <begin position="906"/>
        <end position="940"/>
    </location>
</feature>
<dbReference type="Pfam" id="PF01535">
    <property type="entry name" value="PPR"/>
    <property type="match status" value="1"/>
</dbReference>
<dbReference type="FunFam" id="3.40.50.2000:FF:000080">
    <property type="entry name" value="Glycosyltransferase"/>
    <property type="match status" value="1"/>
</dbReference>
<dbReference type="PANTHER" id="PTHR47926">
    <property type="entry name" value="PENTATRICOPEPTIDE REPEAT-CONTAINING PROTEIN"/>
    <property type="match status" value="1"/>
</dbReference>
<dbReference type="EMBL" id="LR999454">
    <property type="protein sequence ID" value="CAE6020394.1"/>
    <property type="molecule type" value="Genomic_DNA"/>
</dbReference>
<dbReference type="Pfam" id="PF20431">
    <property type="entry name" value="E_motif"/>
    <property type="match status" value="1"/>
</dbReference>
<dbReference type="InterPro" id="IPR046848">
    <property type="entry name" value="E_motif"/>
</dbReference>
<keyword evidence="10" id="KW-1185">Reference proteome</keyword>
<evidence type="ECO:0000313" key="9">
    <source>
        <dbReference type="EMBL" id="CAE6020394.1"/>
    </source>
</evidence>
<dbReference type="Pfam" id="PF13041">
    <property type="entry name" value="PPR_2"/>
    <property type="match status" value="3"/>
</dbReference>
<dbReference type="FunFam" id="1.25.40.10:FF:000557">
    <property type="entry name" value="Pentatricopeptide repeat-containing protein, chloroplastic"/>
    <property type="match status" value="1"/>
</dbReference>
<dbReference type="FunFam" id="1.25.40.10:FF:002148">
    <property type="entry name" value="Pentatricopeptide repeat-containing protein At2g29760, chloroplastic"/>
    <property type="match status" value="1"/>
</dbReference>
<comment type="similarity">
    <text evidence="2">Belongs to the UDP-glycosyltransferase family.</text>
</comment>
<dbReference type="GO" id="GO:0003729">
    <property type="term" value="F:mRNA binding"/>
    <property type="evidence" value="ECO:0007669"/>
    <property type="project" value="UniProtKB-ARBA"/>
</dbReference>
<feature type="domain" description="DYW" evidence="8">
    <location>
        <begin position="1121"/>
        <end position="1214"/>
    </location>
</feature>
<dbReference type="FunFam" id="1.25.40.10:FF:000348">
    <property type="entry name" value="Pentatricopeptide repeat-containing protein chloroplastic"/>
    <property type="match status" value="1"/>
</dbReference>